<comment type="caution">
    <text evidence="1">The sequence shown here is derived from an EMBL/GenBank/DDBJ whole genome shotgun (WGS) entry which is preliminary data.</text>
</comment>
<dbReference type="Proteomes" id="UP000619260">
    <property type="component" value="Unassembled WGS sequence"/>
</dbReference>
<sequence>MRYWCIDNRGDYQTLCTEILQTNSNANDITESHPGYTCDAQDQAHTIHVISLLAWDQTHDRSNEKFLYR</sequence>
<evidence type="ECO:0000313" key="2">
    <source>
        <dbReference type="Proteomes" id="UP000619260"/>
    </source>
</evidence>
<dbReference type="AlphaFoldDB" id="A0A8J3YUX3"/>
<dbReference type="EMBL" id="BOPF01000041">
    <property type="protein sequence ID" value="GIJ50973.1"/>
    <property type="molecule type" value="Genomic_DNA"/>
</dbReference>
<protein>
    <submittedName>
        <fullName evidence="1">Uncharacterized protein</fullName>
    </submittedName>
</protein>
<organism evidence="1 2">
    <name type="scientific">Virgisporangium aliadipatigenens</name>
    <dbReference type="NCBI Taxonomy" id="741659"/>
    <lineage>
        <taxon>Bacteria</taxon>
        <taxon>Bacillati</taxon>
        <taxon>Actinomycetota</taxon>
        <taxon>Actinomycetes</taxon>
        <taxon>Micromonosporales</taxon>
        <taxon>Micromonosporaceae</taxon>
        <taxon>Virgisporangium</taxon>
    </lineage>
</organism>
<gene>
    <name evidence="1" type="ORF">Val02_78590</name>
</gene>
<accession>A0A8J3YUX3</accession>
<reference evidence="1" key="1">
    <citation type="submission" date="2021-01" db="EMBL/GenBank/DDBJ databases">
        <title>Whole genome shotgun sequence of Virgisporangium aliadipatigenens NBRC 105644.</title>
        <authorList>
            <person name="Komaki H."/>
            <person name="Tamura T."/>
        </authorList>
    </citation>
    <scope>NUCLEOTIDE SEQUENCE</scope>
    <source>
        <strain evidence="1">NBRC 105644</strain>
    </source>
</reference>
<name>A0A8J3YUX3_9ACTN</name>
<evidence type="ECO:0000313" key="1">
    <source>
        <dbReference type="EMBL" id="GIJ50973.1"/>
    </source>
</evidence>
<keyword evidence="2" id="KW-1185">Reference proteome</keyword>
<proteinExistence type="predicted"/>